<gene>
    <name evidence="1" type="ORF">G4Y63_004530</name>
</gene>
<sequence>MSSAGLRFTLEVDGILEMSTAVVSFRLVQRHSV</sequence>
<protein>
    <submittedName>
        <fullName evidence="1">Type VI secretion system tip protein VgrG</fullName>
    </submittedName>
</protein>
<dbReference type="EMBL" id="DAATGJ010000047">
    <property type="protein sequence ID" value="HAE8239214.1"/>
    <property type="molecule type" value="Genomic_DNA"/>
</dbReference>
<reference evidence="1" key="2">
    <citation type="submission" date="2018-07" db="EMBL/GenBank/DDBJ databases">
        <authorList>
            <consortium name="NCBI Pathogen Detection Project"/>
        </authorList>
    </citation>
    <scope>NUCLEOTIDE SEQUENCE</scope>
    <source>
        <strain evidence="1">525-86</strain>
    </source>
</reference>
<comment type="caution">
    <text evidence="1">The sequence shown here is derived from an EMBL/GenBank/DDBJ whole genome shotgun (WGS) entry which is preliminary data.</text>
</comment>
<dbReference type="AlphaFoldDB" id="A0A737I141"/>
<reference evidence="1" key="1">
    <citation type="journal article" date="2018" name="Genome Biol.">
        <title>SKESA: strategic k-mer extension for scrupulous assemblies.</title>
        <authorList>
            <person name="Souvorov A."/>
            <person name="Agarwala R."/>
            <person name="Lipman D.J."/>
        </authorList>
    </citation>
    <scope>NUCLEOTIDE SEQUENCE</scope>
    <source>
        <strain evidence="1">525-86</strain>
    </source>
</reference>
<proteinExistence type="predicted"/>
<accession>A0A737I141</accession>
<name>A0A737I141_SALHO</name>
<organism evidence="1">
    <name type="scientific">Salmonella enterica subsp. houtenae serovar 44:z36[z38]:-</name>
    <dbReference type="NCBI Taxonomy" id="1967609"/>
    <lineage>
        <taxon>Bacteria</taxon>
        <taxon>Pseudomonadati</taxon>
        <taxon>Pseudomonadota</taxon>
        <taxon>Gammaproteobacteria</taxon>
        <taxon>Enterobacterales</taxon>
        <taxon>Enterobacteriaceae</taxon>
        <taxon>Salmonella</taxon>
    </lineage>
</organism>
<evidence type="ECO:0000313" key="1">
    <source>
        <dbReference type="EMBL" id="HAE8239214.1"/>
    </source>
</evidence>
<feature type="non-terminal residue" evidence="1">
    <location>
        <position position="33"/>
    </location>
</feature>